<keyword evidence="14" id="KW-1185">Reference proteome</keyword>
<keyword evidence="3 11" id="KW-0813">Transport</keyword>
<dbReference type="InterPro" id="IPR002067">
    <property type="entry name" value="MCP"/>
</dbReference>
<sequence length="347" mass="36036">MSTHTTANTPAAPASLRPTNPGKAALPTSDSKNPVPTFTLTDYSKFLAAGGLCATITHGMMTPIDVVKTRIQLEPQGKKVGMLTMARNIVASEGTKGLLTGFGATAVGYLVQGGLKFAGYEFWKRQFVIMAGDPETAEKYRTAIYLTGASIAEIFATAALTPLEAARIRMVSQRGYANNLMAALTKMTAHEGVAGLYAGIIPILCKQVPYAIGQFTTNEFMHELVEKSLADKKALEQSSKAGEIGIQLGCGLVAGAVAAVLSHPADTLLSKINQGGGGSGGTFSRLATLAKETGPVRIWAGLGPRILMTAGLVSGQFLLYAQIKTALGAPAGITIAKRSDSAASSSN</sequence>
<evidence type="ECO:0000256" key="8">
    <source>
        <dbReference type="ARBA" id="ARBA00023128"/>
    </source>
</evidence>
<dbReference type="InterPro" id="IPR023395">
    <property type="entry name" value="MCP_dom_sf"/>
</dbReference>
<evidence type="ECO:0000256" key="2">
    <source>
        <dbReference type="ARBA" id="ARBA00006375"/>
    </source>
</evidence>
<comment type="similarity">
    <text evidence="2 11">Belongs to the mitochondrial carrier (TC 2.A.29) family.</text>
</comment>
<dbReference type="GO" id="GO:1990547">
    <property type="term" value="P:mitochondrial phosphate ion transmembrane transport"/>
    <property type="evidence" value="ECO:0007669"/>
    <property type="project" value="InterPro"/>
</dbReference>
<evidence type="ECO:0000256" key="6">
    <source>
        <dbReference type="ARBA" id="ARBA00022792"/>
    </source>
</evidence>
<dbReference type="PANTHER" id="PTHR45671">
    <property type="entry name" value="SOLUTE CARRIER FAMILY 25 (MITOCHONDRIAL CARRIER PHOSPHATE CARRIER), MEMBER 3, LIKE-RELATED-RELATED"/>
    <property type="match status" value="1"/>
</dbReference>
<dbReference type="GO" id="GO:0005315">
    <property type="term" value="F:phosphate transmembrane transporter activity"/>
    <property type="evidence" value="ECO:0007669"/>
    <property type="project" value="InterPro"/>
</dbReference>
<feature type="repeat" description="Solcar" evidence="10">
    <location>
        <begin position="242"/>
        <end position="326"/>
    </location>
</feature>
<feature type="repeat" description="Solcar" evidence="10">
    <location>
        <begin position="41"/>
        <end position="126"/>
    </location>
</feature>
<dbReference type="PRINTS" id="PR00926">
    <property type="entry name" value="MITOCARRIER"/>
</dbReference>
<keyword evidence="6" id="KW-0999">Mitochondrion inner membrane</keyword>
<gene>
    <name evidence="13" type="ORF">A4X13_0g2011</name>
</gene>
<evidence type="ECO:0000256" key="3">
    <source>
        <dbReference type="ARBA" id="ARBA00022448"/>
    </source>
</evidence>
<evidence type="ECO:0000256" key="12">
    <source>
        <dbReference type="SAM" id="MobiDB-lite"/>
    </source>
</evidence>
<name>A0A177TDK1_9BASI</name>
<evidence type="ECO:0000256" key="9">
    <source>
        <dbReference type="ARBA" id="ARBA00023136"/>
    </source>
</evidence>
<proteinExistence type="inferred from homology"/>
<evidence type="ECO:0000256" key="5">
    <source>
        <dbReference type="ARBA" id="ARBA00022737"/>
    </source>
</evidence>
<feature type="region of interest" description="Disordered" evidence="12">
    <location>
        <begin position="1"/>
        <end position="31"/>
    </location>
</feature>
<reference evidence="13" key="2">
    <citation type="journal article" date="2019" name="IMA Fungus">
        <title>Genome sequencing and comparison of five Tilletia species to identify candidate genes for the detection of regulated species infecting wheat.</title>
        <authorList>
            <person name="Nguyen H.D.T."/>
            <person name="Sultana T."/>
            <person name="Kesanakurti P."/>
            <person name="Hambleton S."/>
        </authorList>
    </citation>
    <scope>NUCLEOTIDE SEQUENCE</scope>
    <source>
        <strain evidence="13">DAOMC 236416</strain>
    </source>
</reference>
<comment type="caution">
    <text evidence="13">The sequence shown here is derived from an EMBL/GenBank/DDBJ whole genome shotgun (WGS) entry which is preliminary data.</text>
</comment>
<evidence type="ECO:0000256" key="11">
    <source>
        <dbReference type="RuleBase" id="RU000488"/>
    </source>
</evidence>
<evidence type="ECO:0000256" key="10">
    <source>
        <dbReference type="PROSITE-ProRule" id="PRU00282"/>
    </source>
</evidence>
<keyword evidence="5" id="KW-0677">Repeat</keyword>
<dbReference type="InterPro" id="IPR044677">
    <property type="entry name" value="SLC25A3/Pic2/Mir1-like"/>
</dbReference>
<dbReference type="PROSITE" id="PS50920">
    <property type="entry name" value="SOLCAR"/>
    <property type="match status" value="3"/>
</dbReference>
<protein>
    <recommendedName>
        <fullName evidence="15">Mitochondrial phosphate carrier protein</fullName>
    </recommendedName>
</protein>
<dbReference type="SUPFAM" id="SSF103506">
    <property type="entry name" value="Mitochondrial carrier"/>
    <property type="match status" value="1"/>
</dbReference>
<comment type="subcellular location">
    <subcellularLocation>
        <location evidence="1">Mitochondrion inner membrane</location>
        <topology evidence="1">Multi-pass membrane protein</topology>
    </subcellularLocation>
</comment>
<dbReference type="EMBL" id="LWDF02000089">
    <property type="protein sequence ID" value="KAE8257953.1"/>
    <property type="molecule type" value="Genomic_DNA"/>
</dbReference>
<keyword evidence="8" id="KW-0496">Mitochondrion</keyword>
<evidence type="ECO:0000256" key="7">
    <source>
        <dbReference type="ARBA" id="ARBA00022989"/>
    </source>
</evidence>
<dbReference type="PANTHER" id="PTHR45671:SF15">
    <property type="entry name" value="MIR1-PHOSPHATE TRANSPORTER OF THE MITOCHONDRIAL CARRIER (MCF) FAMILY"/>
    <property type="match status" value="1"/>
</dbReference>
<evidence type="ECO:0000256" key="4">
    <source>
        <dbReference type="ARBA" id="ARBA00022692"/>
    </source>
</evidence>
<keyword evidence="7" id="KW-1133">Transmembrane helix</keyword>
<evidence type="ECO:0008006" key="15">
    <source>
        <dbReference type="Google" id="ProtNLM"/>
    </source>
</evidence>
<evidence type="ECO:0000256" key="1">
    <source>
        <dbReference type="ARBA" id="ARBA00004448"/>
    </source>
</evidence>
<dbReference type="AlphaFoldDB" id="A0A177TDK1"/>
<dbReference type="Pfam" id="PF00153">
    <property type="entry name" value="Mito_carr"/>
    <property type="match status" value="3"/>
</dbReference>
<keyword evidence="9 10" id="KW-0472">Membrane</keyword>
<dbReference type="Proteomes" id="UP000077521">
    <property type="component" value="Unassembled WGS sequence"/>
</dbReference>
<feature type="compositionally biased region" description="Low complexity" evidence="12">
    <location>
        <begin position="1"/>
        <end position="14"/>
    </location>
</feature>
<organism evidence="13 14">
    <name type="scientific">Tilletia indica</name>
    <dbReference type="NCBI Taxonomy" id="43049"/>
    <lineage>
        <taxon>Eukaryota</taxon>
        <taxon>Fungi</taxon>
        <taxon>Dikarya</taxon>
        <taxon>Basidiomycota</taxon>
        <taxon>Ustilaginomycotina</taxon>
        <taxon>Exobasidiomycetes</taxon>
        <taxon>Tilletiales</taxon>
        <taxon>Tilletiaceae</taxon>
        <taxon>Tilletia</taxon>
    </lineage>
</organism>
<evidence type="ECO:0000313" key="13">
    <source>
        <dbReference type="EMBL" id="KAE8257953.1"/>
    </source>
</evidence>
<dbReference type="GO" id="GO:0005743">
    <property type="term" value="C:mitochondrial inner membrane"/>
    <property type="evidence" value="ECO:0007669"/>
    <property type="project" value="UniProtKB-SubCell"/>
</dbReference>
<keyword evidence="4 10" id="KW-0812">Transmembrane</keyword>
<feature type="repeat" description="Solcar" evidence="10">
    <location>
        <begin position="140"/>
        <end position="224"/>
    </location>
</feature>
<dbReference type="InterPro" id="IPR018108">
    <property type="entry name" value="MCP_transmembrane"/>
</dbReference>
<accession>A0A177TDK1</accession>
<reference evidence="13" key="1">
    <citation type="submission" date="2016-04" db="EMBL/GenBank/DDBJ databases">
        <authorList>
            <person name="Nguyen H.D."/>
            <person name="Samba Siva P."/>
            <person name="Cullis J."/>
            <person name="Levesque C.A."/>
            <person name="Hambleton S."/>
        </authorList>
    </citation>
    <scope>NUCLEOTIDE SEQUENCE</scope>
    <source>
        <strain evidence="13">DAOMC 236416</strain>
    </source>
</reference>
<dbReference type="Gene3D" id="1.50.40.10">
    <property type="entry name" value="Mitochondrial carrier domain"/>
    <property type="match status" value="1"/>
</dbReference>
<evidence type="ECO:0000313" key="14">
    <source>
        <dbReference type="Proteomes" id="UP000077521"/>
    </source>
</evidence>